<dbReference type="EMBL" id="UZAL01050869">
    <property type="protein sequence ID" value="VDP87004.1"/>
    <property type="molecule type" value="Genomic_DNA"/>
</dbReference>
<protein>
    <submittedName>
        <fullName evidence="1">Uncharacterized protein</fullName>
    </submittedName>
</protein>
<evidence type="ECO:0000313" key="1">
    <source>
        <dbReference type="EMBL" id="VDP87004.1"/>
    </source>
</evidence>
<reference evidence="1 2" key="1">
    <citation type="submission" date="2018-11" db="EMBL/GenBank/DDBJ databases">
        <authorList>
            <consortium name="Pathogen Informatics"/>
        </authorList>
    </citation>
    <scope>NUCLEOTIDE SEQUENCE [LARGE SCALE GENOMIC DNA]</scope>
    <source>
        <strain>Denwood</strain>
        <strain evidence="2">Zambia</strain>
    </source>
</reference>
<organism evidence="1 2">
    <name type="scientific">Schistosoma mattheei</name>
    <dbReference type="NCBI Taxonomy" id="31246"/>
    <lineage>
        <taxon>Eukaryota</taxon>
        <taxon>Metazoa</taxon>
        <taxon>Spiralia</taxon>
        <taxon>Lophotrochozoa</taxon>
        <taxon>Platyhelminthes</taxon>
        <taxon>Trematoda</taxon>
        <taxon>Digenea</taxon>
        <taxon>Strigeidida</taxon>
        <taxon>Schistosomatoidea</taxon>
        <taxon>Schistosomatidae</taxon>
        <taxon>Schistosoma</taxon>
    </lineage>
</organism>
<dbReference type="AlphaFoldDB" id="A0A3P8HWX7"/>
<evidence type="ECO:0000313" key="2">
    <source>
        <dbReference type="Proteomes" id="UP000269396"/>
    </source>
</evidence>
<dbReference type="Proteomes" id="UP000269396">
    <property type="component" value="Unassembled WGS sequence"/>
</dbReference>
<gene>
    <name evidence="1" type="ORF">SMTD_LOCUS22321</name>
</gene>
<accession>A0A3P8HWX7</accession>
<name>A0A3P8HWX7_9TREM</name>
<sequence>MTIDLVNNVTTTDSMDSDYDQHDCLLSPEWTVACGQVYYKDKNGDVCLHGLLAVTSVRSYIRIKSYHSRVIQLWCADSGNLLFDLKRKSVTVVILLYASNQTTYYNTSNVKISIVFSLLLRSTVSFYLIAL</sequence>
<proteinExistence type="predicted"/>
<keyword evidence="2" id="KW-1185">Reference proteome</keyword>